<accession>A0A160VHM3</accession>
<organism evidence="1">
    <name type="scientific">hydrothermal vent metagenome</name>
    <dbReference type="NCBI Taxonomy" id="652676"/>
    <lineage>
        <taxon>unclassified sequences</taxon>
        <taxon>metagenomes</taxon>
        <taxon>ecological metagenomes</taxon>
    </lineage>
</organism>
<reference evidence="1" key="1">
    <citation type="submission" date="2015-10" db="EMBL/GenBank/DDBJ databases">
        <authorList>
            <person name="Gilbert D.G."/>
        </authorList>
    </citation>
    <scope>NUCLEOTIDE SEQUENCE</scope>
</reference>
<dbReference type="Gene3D" id="3.30.420.40">
    <property type="match status" value="2"/>
</dbReference>
<gene>
    <name evidence="1" type="ORF">MGWOODY_Mmi1024</name>
</gene>
<dbReference type="Gene3D" id="3.30.1490.300">
    <property type="match status" value="1"/>
</dbReference>
<dbReference type="InterPro" id="IPR043129">
    <property type="entry name" value="ATPase_NBD"/>
</dbReference>
<evidence type="ECO:0000313" key="1">
    <source>
        <dbReference type="EMBL" id="CUV09982.1"/>
    </source>
</evidence>
<dbReference type="CDD" id="cd24049">
    <property type="entry name" value="ASKHA_NBD_PilM"/>
    <property type="match status" value="1"/>
</dbReference>
<sequence length="350" mass="38408">MILGLDIGRQFVKAVLLEKTRGGTKVLNTGIRLVPEQHKAYDPELIGKPLWVMAVKELMREMKINPKRVKNLVTGLNGTNVSVKQITTMDMPEDELFSSMTFEARKHIPMDGSDAIIDFQVFGPNPKEVDKIDVGLVACTKKVSNAHIDLLKEVGFTPGIVDADPIAITNAFGNANEFPEEGAIVLLDIGSVSSSLVVWGRKDQFFTRDIPIGGYHFISDLSEKRDIDYIAAEDEIMKNGISSFQNGASTDLSDIAVAERNVFDNLVEDLRRSLRYYAKTTNQSFFTKIMLSGGGSSTHGLQGMIENKLSLSTVLFDPFQTLAGYENLELSNPNQYAVATGLAIRGGLGK</sequence>
<dbReference type="PIRSF" id="PIRSF019169">
    <property type="entry name" value="PilM"/>
    <property type="match status" value="1"/>
</dbReference>
<name>A0A160VHM3_9ZZZZ</name>
<dbReference type="Pfam" id="PF11104">
    <property type="entry name" value="PilM_2"/>
    <property type="match status" value="1"/>
</dbReference>
<dbReference type="InterPro" id="IPR005883">
    <property type="entry name" value="PilM"/>
</dbReference>
<dbReference type="PANTHER" id="PTHR32432">
    <property type="entry name" value="CELL DIVISION PROTEIN FTSA-RELATED"/>
    <property type="match status" value="1"/>
</dbReference>
<dbReference type="SUPFAM" id="SSF53067">
    <property type="entry name" value="Actin-like ATPase domain"/>
    <property type="match status" value="1"/>
</dbReference>
<dbReference type="EMBL" id="FAXC01000336">
    <property type="protein sequence ID" value="CUV09982.1"/>
    <property type="molecule type" value="Genomic_DNA"/>
</dbReference>
<dbReference type="InterPro" id="IPR050696">
    <property type="entry name" value="FtsA/MreB"/>
</dbReference>
<proteinExistence type="predicted"/>
<protein>
    <submittedName>
        <fullName evidence="1">Type IV pilus biogenesis protein PilM</fullName>
    </submittedName>
</protein>
<dbReference type="AlphaFoldDB" id="A0A160VHM3"/>
<dbReference type="PANTHER" id="PTHR32432:SF3">
    <property type="entry name" value="ETHANOLAMINE UTILIZATION PROTEIN EUTJ"/>
    <property type="match status" value="1"/>
</dbReference>
<dbReference type="NCBIfam" id="TIGR01175">
    <property type="entry name" value="pilM"/>
    <property type="match status" value="1"/>
</dbReference>